<dbReference type="Proteomes" id="UP000051673">
    <property type="component" value="Unassembled WGS sequence"/>
</dbReference>
<organism evidence="7 8">
    <name type="scientific">Weissella minor</name>
    <dbReference type="NCBI Taxonomy" id="1620"/>
    <lineage>
        <taxon>Bacteria</taxon>
        <taxon>Bacillati</taxon>
        <taxon>Bacillota</taxon>
        <taxon>Bacilli</taxon>
        <taxon>Lactobacillales</taxon>
        <taxon>Lactobacillaceae</taxon>
        <taxon>Weissella</taxon>
    </lineage>
</organism>
<feature type="domain" description="D-isomer specific 2-hydroxyacid dehydrogenase catalytic" evidence="5">
    <location>
        <begin position="13"/>
        <end position="318"/>
    </location>
</feature>
<dbReference type="Gene3D" id="3.40.50.720">
    <property type="entry name" value="NAD(P)-binding Rossmann-like Domain"/>
    <property type="match status" value="2"/>
</dbReference>
<dbReference type="GO" id="GO:0051287">
    <property type="term" value="F:NAD binding"/>
    <property type="evidence" value="ECO:0007669"/>
    <property type="project" value="InterPro"/>
</dbReference>
<dbReference type="OrthoDB" id="9805416at2"/>
<comment type="caution">
    <text evidence="7">The sequence shown here is derived from an EMBL/GenBank/DDBJ whole genome shotgun (WGS) entry which is preliminary data.</text>
</comment>
<protein>
    <submittedName>
        <fullName evidence="7">Glyoxylate reductase</fullName>
    </submittedName>
</protein>
<evidence type="ECO:0000259" key="5">
    <source>
        <dbReference type="Pfam" id="PF00389"/>
    </source>
</evidence>
<dbReference type="Pfam" id="PF00389">
    <property type="entry name" value="2-Hacid_dh"/>
    <property type="match status" value="1"/>
</dbReference>
<sequence length="324" mass="35164">MTKPKILLTGLPHPDQIAEYSDRFDFTYATDKPYTREELLAQLPEQDGVVLFGYKADKEFIDTGANLKIIATNSVGFDHVDIDYAQSKGIVVANTPAAVRVPTAETALTLMLSVTRRFNEYNNKMHAGEWTPMTNVDNLGTSVQGKTLGIFGMGRIGKTMAGFGQMLGMDVIYHNRHQLSPEAEAEAGVKFVSFDELVQQADVLSLHAPATPETANIINADVFKAMKPSAFLINVARGALVNEADLEVALKEHQIAGAGLDVYADEPNVPAGLTQFENVVMTPHAGTGTVEAQTAIFVEALNNLVATLLDEQPTNMVNHVAKYE</sequence>
<keyword evidence="3" id="KW-0520">NAD</keyword>
<keyword evidence="2 4" id="KW-0560">Oxidoreductase</keyword>
<accession>A0A0R2JT68</accession>
<dbReference type="InterPro" id="IPR006139">
    <property type="entry name" value="D-isomer_2_OHA_DH_cat_dom"/>
</dbReference>
<comment type="similarity">
    <text evidence="1 4">Belongs to the D-isomer specific 2-hydroxyacid dehydrogenase family.</text>
</comment>
<evidence type="ECO:0000256" key="4">
    <source>
        <dbReference type="RuleBase" id="RU003719"/>
    </source>
</evidence>
<dbReference type="PANTHER" id="PTHR10996:SF264">
    <property type="entry name" value="HYPOTHETICAL D-ISOMER SPECIFIC 2-HYDROXYACID DEHYDROGENASE (EUROFUNG)"/>
    <property type="match status" value="1"/>
</dbReference>
<dbReference type="GO" id="GO:0016618">
    <property type="term" value="F:hydroxypyruvate reductase [NAD(P)H] activity"/>
    <property type="evidence" value="ECO:0007669"/>
    <property type="project" value="TreeGrafter"/>
</dbReference>
<dbReference type="PROSITE" id="PS00065">
    <property type="entry name" value="D_2_HYDROXYACID_DH_1"/>
    <property type="match status" value="1"/>
</dbReference>
<dbReference type="Pfam" id="PF02826">
    <property type="entry name" value="2-Hacid_dh_C"/>
    <property type="match status" value="1"/>
</dbReference>
<evidence type="ECO:0000256" key="3">
    <source>
        <dbReference type="ARBA" id="ARBA00023027"/>
    </source>
</evidence>
<dbReference type="RefSeq" id="WP_057786849.1">
    <property type="nucleotide sequence ID" value="NZ_JQCD01000021.1"/>
</dbReference>
<dbReference type="InterPro" id="IPR050223">
    <property type="entry name" value="D-isomer_2-hydroxyacid_DH"/>
</dbReference>
<dbReference type="AlphaFoldDB" id="A0A0R2JT68"/>
<dbReference type="InterPro" id="IPR029753">
    <property type="entry name" value="D-isomer_DH_CS"/>
</dbReference>
<feature type="domain" description="D-isomer specific 2-hydroxyacid dehydrogenase NAD-binding" evidence="6">
    <location>
        <begin position="108"/>
        <end position="286"/>
    </location>
</feature>
<dbReference type="PROSITE" id="PS00671">
    <property type="entry name" value="D_2_HYDROXYACID_DH_3"/>
    <property type="match status" value="1"/>
</dbReference>
<evidence type="ECO:0000259" key="6">
    <source>
        <dbReference type="Pfam" id="PF02826"/>
    </source>
</evidence>
<evidence type="ECO:0000313" key="7">
    <source>
        <dbReference type="EMBL" id="KRN77325.1"/>
    </source>
</evidence>
<gene>
    <name evidence="7" type="ORF">IV67_GL001682</name>
</gene>
<dbReference type="PATRIC" id="fig|1620.3.peg.1719"/>
<keyword evidence="8" id="KW-1185">Reference proteome</keyword>
<evidence type="ECO:0000256" key="1">
    <source>
        <dbReference type="ARBA" id="ARBA00005854"/>
    </source>
</evidence>
<evidence type="ECO:0000256" key="2">
    <source>
        <dbReference type="ARBA" id="ARBA00023002"/>
    </source>
</evidence>
<dbReference type="SUPFAM" id="SSF52283">
    <property type="entry name" value="Formate/glycerate dehydrogenase catalytic domain-like"/>
    <property type="match status" value="1"/>
</dbReference>
<dbReference type="InterPro" id="IPR029752">
    <property type="entry name" value="D-isomer_DH_CS1"/>
</dbReference>
<dbReference type="InterPro" id="IPR006140">
    <property type="entry name" value="D-isomer_DH_NAD-bd"/>
</dbReference>
<dbReference type="PANTHER" id="PTHR10996">
    <property type="entry name" value="2-HYDROXYACID DEHYDROGENASE-RELATED"/>
    <property type="match status" value="1"/>
</dbReference>
<name>A0A0R2JT68_9LACO</name>
<dbReference type="EMBL" id="JQCD01000021">
    <property type="protein sequence ID" value="KRN77325.1"/>
    <property type="molecule type" value="Genomic_DNA"/>
</dbReference>
<dbReference type="InterPro" id="IPR036291">
    <property type="entry name" value="NAD(P)-bd_dom_sf"/>
</dbReference>
<dbReference type="FunFam" id="3.40.50.720:FF:000203">
    <property type="entry name" value="D-3-phosphoglycerate dehydrogenase (SerA)"/>
    <property type="match status" value="1"/>
</dbReference>
<evidence type="ECO:0000313" key="8">
    <source>
        <dbReference type="Proteomes" id="UP000051673"/>
    </source>
</evidence>
<reference evidence="7 8" key="1">
    <citation type="journal article" date="2015" name="Genome Announc.">
        <title>Expanding the biotechnology potential of lactobacilli through comparative genomics of 213 strains and associated genera.</title>
        <authorList>
            <person name="Sun Z."/>
            <person name="Harris H.M."/>
            <person name="McCann A."/>
            <person name="Guo C."/>
            <person name="Argimon S."/>
            <person name="Zhang W."/>
            <person name="Yang X."/>
            <person name="Jeffery I.B."/>
            <person name="Cooney J.C."/>
            <person name="Kagawa T.F."/>
            <person name="Liu W."/>
            <person name="Song Y."/>
            <person name="Salvetti E."/>
            <person name="Wrobel A."/>
            <person name="Rasinkangas P."/>
            <person name="Parkhill J."/>
            <person name="Rea M.C."/>
            <person name="O'Sullivan O."/>
            <person name="Ritari J."/>
            <person name="Douillard F.P."/>
            <person name="Paul Ross R."/>
            <person name="Yang R."/>
            <person name="Briner A.E."/>
            <person name="Felis G.E."/>
            <person name="de Vos W.M."/>
            <person name="Barrangou R."/>
            <person name="Klaenhammer T.R."/>
            <person name="Caufield P.W."/>
            <person name="Cui Y."/>
            <person name="Zhang H."/>
            <person name="O'Toole P.W."/>
        </authorList>
    </citation>
    <scope>NUCLEOTIDE SEQUENCE [LARGE SCALE GENOMIC DNA]</scope>
    <source>
        <strain evidence="7 8">DSM 20014</strain>
    </source>
</reference>
<proteinExistence type="inferred from homology"/>
<dbReference type="SUPFAM" id="SSF51735">
    <property type="entry name" value="NAD(P)-binding Rossmann-fold domains"/>
    <property type="match status" value="1"/>
</dbReference>
<dbReference type="GO" id="GO:0005829">
    <property type="term" value="C:cytosol"/>
    <property type="evidence" value="ECO:0007669"/>
    <property type="project" value="TreeGrafter"/>
</dbReference>
<dbReference type="STRING" id="1620.IV67_GL001682"/>
<dbReference type="PROSITE" id="PS00670">
    <property type="entry name" value="D_2_HYDROXYACID_DH_2"/>
    <property type="match status" value="1"/>
</dbReference>
<dbReference type="GO" id="GO:0030267">
    <property type="term" value="F:glyoxylate reductase (NADPH) activity"/>
    <property type="evidence" value="ECO:0007669"/>
    <property type="project" value="TreeGrafter"/>
</dbReference>